<evidence type="ECO:0000256" key="1">
    <source>
        <dbReference type="SAM" id="MobiDB-lite"/>
    </source>
</evidence>
<dbReference type="EMBL" id="JAEVFJ010000021">
    <property type="protein sequence ID" value="KAH8096980.1"/>
    <property type="molecule type" value="Genomic_DNA"/>
</dbReference>
<feature type="compositionally biased region" description="Low complexity" evidence="1">
    <location>
        <begin position="19"/>
        <end position="31"/>
    </location>
</feature>
<proteinExistence type="predicted"/>
<evidence type="ECO:0000313" key="3">
    <source>
        <dbReference type="Proteomes" id="UP000813824"/>
    </source>
</evidence>
<accession>A0A8K0ULU3</accession>
<gene>
    <name evidence="2" type="ORF">BXZ70DRAFT_1009309</name>
</gene>
<protein>
    <submittedName>
        <fullName evidence="2">Uncharacterized protein</fullName>
    </submittedName>
</protein>
<feature type="region of interest" description="Disordered" evidence="1">
    <location>
        <begin position="19"/>
        <end position="42"/>
    </location>
</feature>
<feature type="region of interest" description="Disordered" evidence="1">
    <location>
        <begin position="109"/>
        <end position="132"/>
    </location>
</feature>
<comment type="caution">
    <text evidence="2">The sequence shown here is derived from an EMBL/GenBank/DDBJ whole genome shotgun (WGS) entry which is preliminary data.</text>
</comment>
<feature type="region of interest" description="Disordered" evidence="1">
    <location>
        <begin position="156"/>
        <end position="194"/>
    </location>
</feature>
<dbReference type="AlphaFoldDB" id="A0A8K0ULU3"/>
<feature type="compositionally biased region" description="Polar residues" evidence="1">
    <location>
        <begin position="156"/>
        <end position="169"/>
    </location>
</feature>
<sequence length="280" mass="30994">MKNSATLHFRKDLRLTQQEVSTVPEEVVTPSPHVPYQYLDDSGYPPLPPPDGLQMRGETYEQFFKRRDDELAKAKEKEPVPKSDLDLVWPIAGQRRFDMLYNEWDICPPPRRHRPGHDEGGGSESEPEEFAGWKPLTWSSRDGCGRASILRTNECGSTPAARSTAQPKASSPILLATSPSPRPSFRARPPSPIRYRTLSVPHASRGRSPPLCDIADALHPLHAHILRRPCSQIQAGSSAAHALRVPTAVMRTFGPERLSPVGLRIAGDLKVPDDGPLFLA</sequence>
<dbReference type="Proteomes" id="UP000813824">
    <property type="component" value="Unassembled WGS sequence"/>
</dbReference>
<evidence type="ECO:0000313" key="2">
    <source>
        <dbReference type="EMBL" id="KAH8096980.1"/>
    </source>
</evidence>
<organism evidence="2 3">
    <name type="scientific">Cristinia sonorae</name>
    <dbReference type="NCBI Taxonomy" id="1940300"/>
    <lineage>
        <taxon>Eukaryota</taxon>
        <taxon>Fungi</taxon>
        <taxon>Dikarya</taxon>
        <taxon>Basidiomycota</taxon>
        <taxon>Agaricomycotina</taxon>
        <taxon>Agaricomycetes</taxon>
        <taxon>Agaricomycetidae</taxon>
        <taxon>Agaricales</taxon>
        <taxon>Pleurotineae</taxon>
        <taxon>Stephanosporaceae</taxon>
        <taxon>Cristinia</taxon>
    </lineage>
</organism>
<reference evidence="2" key="1">
    <citation type="journal article" date="2021" name="New Phytol.">
        <title>Evolutionary innovations through gain and loss of genes in the ectomycorrhizal Boletales.</title>
        <authorList>
            <person name="Wu G."/>
            <person name="Miyauchi S."/>
            <person name="Morin E."/>
            <person name="Kuo A."/>
            <person name="Drula E."/>
            <person name="Varga T."/>
            <person name="Kohler A."/>
            <person name="Feng B."/>
            <person name="Cao Y."/>
            <person name="Lipzen A."/>
            <person name="Daum C."/>
            <person name="Hundley H."/>
            <person name="Pangilinan J."/>
            <person name="Johnson J."/>
            <person name="Barry K."/>
            <person name="LaButti K."/>
            <person name="Ng V."/>
            <person name="Ahrendt S."/>
            <person name="Min B."/>
            <person name="Choi I.G."/>
            <person name="Park H."/>
            <person name="Plett J.M."/>
            <person name="Magnuson J."/>
            <person name="Spatafora J.W."/>
            <person name="Nagy L.G."/>
            <person name="Henrissat B."/>
            <person name="Grigoriev I.V."/>
            <person name="Yang Z.L."/>
            <person name="Xu J."/>
            <person name="Martin F.M."/>
        </authorList>
    </citation>
    <scope>NUCLEOTIDE SEQUENCE</scope>
    <source>
        <strain evidence="2">KKN 215</strain>
    </source>
</reference>
<keyword evidence="3" id="KW-1185">Reference proteome</keyword>
<name>A0A8K0ULU3_9AGAR</name>